<keyword evidence="1" id="KW-0812">Transmembrane</keyword>
<dbReference type="AlphaFoldDB" id="A0A098QYM5"/>
<gene>
    <name evidence="2" type="ORF">DC28_06185</name>
</gene>
<name>A0A098QYM5_9SPIO</name>
<evidence type="ECO:0000313" key="2">
    <source>
        <dbReference type="EMBL" id="KGE72641.1"/>
    </source>
</evidence>
<dbReference type="Proteomes" id="UP000029692">
    <property type="component" value="Unassembled WGS sequence"/>
</dbReference>
<protein>
    <submittedName>
        <fullName evidence="2">Uncharacterized protein</fullName>
    </submittedName>
</protein>
<dbReference type="EMBL" id="JNUP01000049">
    <property type="protein sequence ID" value="KGE72641.1"/>
    <property type="molecule type" value="Genomic_DNA"/>
</dbReference>
<feature type="transmembrane region" description="Helical" evidence="1">
    <location>
        <begin position="6"/>
        <end position="30"/>
    </location>
</feature>
<keyword evidence="1" id="KW-0472">Membrane</keyword>
<keyword evidence="3" id="KW-1185">Reference proteome</keyword>
<comment type="caution">
    <text evidence="2">The sequence shown here is derived from an EMBL/GenBank/DDBJ whole genome shotgun (WGS) entry which is preliminary data.</text>
</comment>
<organism evidence="2 3">
    <name type="scientific">Spirochaeta lutea</name>
    <dbReference type="NCBI Taxonomy" id="1480694"/>
    <lineage>
        <taxon>Bacteria</taxon>
        <taxon>Pseudomonadati</taxon>
        <taxon>Spirochaetota</taxon>
        <taxon>Spirochaetia</taxon>
        <taxon>Spirochaetales</taxon>
        <taxon>Spirochaetaceae</taxon>
        <taxon>Spirochaeta</taxon>
    </lineage>
</organism>
<keyword evidence="1" id="KW-1133">Transmembrane helix</keyword>
<accession>A0A098QYM5</accession>
<evidence type="ECO:0000256" key="1">
    <source>
        <dbReference type="SAM" id="Phobius"/>
    </source>
</evidence>
<evidence type="ECO:0000313" key="3">
    <source>
        <dbReference type="Proteomes" id="UP000029692"/>
    </source>
</evidence>
<reference evidence="2 3" key="1">
    <citation type="submission" date="2014-05" db="EMBL/GenBank/DDBJ databases">
        <title>De novo Genome Sequence of Spirocheata sp.</title>
        <authorList>
            <person name="Shivani Y."/>
            <person name="Subhash Y."/>
            <person name="Tushar L."/>
            <person name="Sasikala C."/>
            <person name="Ramana C.V."/>
        </authorList>
    </citation>
    <scope>NUCLEOTIDE SEQUENCE [LARGE SCALE GENOMIC DNA]</scope>
    <source>
        <strain evidence="2 3">JC230</strain>
    </source>
</reference>
<sequence>MMHMMGFSLVSMFFPLALLAAGGIGLALYIRRRRRKDAPRLTQGDLQARIFRVAREHRGRLTVSQAAADLGMSPGDAEALLLSVSDGLRVKTEVSDQGLLYFEFTELIEGPPNPSGL</sequence>
<proteinExistence type="predicted"/>